<dbReference type="Gene3D" id="3.30.1600.10">
    <property type="entry name" value="SIR2/SIRT2 'Small Domain"/>
    <property type="match status" value="1"/>
</dbReference>
<sequence>MGQEVSNQIDESTPPQTLEDRSLEAVAKLILEGKARRIIALTGAGTSTAAGIPDFRSPGTGLYANLQRLNLPYAEAVFSIDYFRENPRPFYILAKELYPGQFHPTVSHAFLALLSYKGLLRMLFTQNIDCLERAAGVPEDLIVEAHGSFATQRCINFECRTPYPDKEMREHVQNARVPRCPQPGCGALVKPDIVFFGESLPPRFHELGRLPATDADLVLVLGTSLTVYPFAGLPTMAPDNVPRVLFNREAVGDLGTRADDVLALGSCDTGVRKLAAALGWQDELETLWREMVGDAEAERQIAQEELLAQAGPRAPSSSDSDTDSFINKKDIVDNFANDEDSKLSSDVVGADSEYDDTNGQPPEIGGALSSAEAEVNEIANEIEAILKLNDSGNEKAEPAEAAETKKESTANTTETTTETPAPEPAKATVSATAPNESKDVAPKDAVEDKPRQVIERPQL</sequence>
<keyword evidence="6" id="KW-0520">NAD</keyword>
<dbReference type="CDD" id="cd01408">
    <property type="entry name" value="SIRT1"/>
    <property type="match status" value="1"/>
</dbReference>
<evidence type="ECO:0000313" key="11">
    <source>
        <dbReference type="Proteomes" id="UP001642405"/>
    </source>
</evidence>
<feature type="binding site" evidence="7">
    <location>
        <position position="185"/>
    </location>
    <ligand>
        <name>Zn(2+)</name>
        <dbReference type="ChEBI" id="CHEBI:29105"/>
    </ligand>
</feature>
<dbReference type="Pfam" id="PF02146">
    <property type="entry name" value="SIR2"/>
    <property type="match status" value="1"/>
</dbReference>
<gene>
    <name evidence="10" type="primary">HST2</name>
    <name evidence="10" type="ORF">SCUCBS95973_000372</name>
</gene>
<dbReference type="PANTHER" id="PTHR11085">
    <property type="entry name" value="NAD-DEPENDENT PROTEIN DEACYLASE SIRTUIN-5, MITOCHONDRIAL-RELATED"/>
    <property type="match status" value="1"/>
</dbReference>
<feature type="binding site" evidence="7">
    <location>
        <position position="159"/>
    </location>
    <ligand>
        <name>Zn(2+)</name>
        <dbReference type="ChEBI" id="CHEBI:29105"/>
    </ligand>
</feature>
<keyword evidence="5 7" id="KW-0862">Zinc</keyword>
<evidence type="ECO:0000256" key="8">
    <source>
        <dbReference type="SAM" id="MobiDB-lite"/>
    </source>
</evidence>
<feature type="active site" description="Proton acceptor" evidence="7">
    <location>
        <position position="146"/>
    </location>
</feature>
<comment type="cofactor">
    <cofactor evidence="1">
        <name>Zn(2+)</name>
        <dbReference type="ChEBI" id="CHEBI:29105"/>
    </cofactor>
</comment>
<name>A0ABP0APS1_9PEZI</name>
<dbReference type="InterPro" id="IPR050134">
    <property type="entry name" value="NAD-dep_sirtuin_deacylases"/>
</dbReference>
<feature type="region of interest" description="Disordered" evidence="8">
    <location>
        <begin position="389"/>
        <end position="459"/>
    </location>
</feature>
<evidence type="ECO:0000259" key="9">
    <source>
        <dbReference type="PROSITE" id="PS50305"/>
    </source>
</evidence>
<dbReference type="SUPFAM" id="SSF52467">
    <property type="entry name" value="DHS-like NAD/FAD-binding domain"/>
    <property type="match status" value="1"/>
</dbReference>
<feature type="binding site" evidence="7">
    <location>
        <position position="154"/>
    </location>
    <ligand>
        <name>Zn(2+)</name>
        <dbReference type="ChEBI" id="CHEBI:29105"/>
    </ligand>
</feature>
<dbReference type="Proteomes" id="UP001642405">
    <property type="component" value="Unassembled WGS sequence"/>
</dbReference>
<keyword evidence="11" id="KW-1185">Reference proteome</keyword>
<reference evidence="10 11" key="1">
    <citation type="submission" date="2024-01" db="EMBL/GenBank/DDBJ databases">
        <authorList>
            <person name="Allen C."/>
            <person name="Tagirdzhanova G."/>
        </authorList>
    </citation>
    <scope>NUCLEOTIDE SEQUENCE [LARGE SCALE GENOMIC DNA]</scope>
</reference>
<feature type="region of interest" description="Disordered" evidence="8">
    <location>
        <begin position="341"/>
        <end position="366"/>
    </location>
</feature>
<feature type="compositionally biased region" description="Basic and acidic residues" evidence="8">
    <location>
        <begin position="436"/>
        <end position="459"/>
    </location>
</feature>
<feature type="domain" description="Deacetylase sirtuin-type" evidence="9">
    <location>
        <begin position="16"/>
        <end position="281"/>
    </location>
</feature>
<dbReference type="PROSITE" id="PS50305">
    <property type="entry name" value="SIRTUIN"/>
    <property type="match status" value="1"/>
</dbReference>
<dbReference type="PANTHER" id="PTHR11085:SF6">
    <property type="entry name" value="NAD-DEPENDENT PROTEIN DEACETYLASE SIRTUIN-2"/>
    <property type="match status" value="1"/>
</dbReference>
<dbReference type="InterPro" id="IPR026591">
    <property type="entry name" value="Sirtuin_cat_small_dom_sf"/>
</dbReference>
<proteinExistence type="inferred from homology"/>
<evidence type="ECO:0000256" key="4">
    <source>
        <dbReference type="ARBA" id="ARBA00022723"/>
    </source>
</evidence>
<feature type="compositionally biased region" description="Low complexity" evidence="8">
    <location>
        <begin position="409"/>
        <end position="428"/>
    </location>
</feature>
<dbReference type="InterPro" id="IPR029035">
    <property type="entry name" value="DHS-like_NAD/FAD-binding_dom"/>
</dbReference>
<dbReference type="EMBL" id="CAWUHB010000002">
    <property type="protein sequence ID" value="CAK7209240.1"/>
    <property type="molecule type" value="Genomic_DNA"/>
</dbReference>
<organism evidence="10 11">
    <name type="scientific">Sporothrix curviconia</name>
    <dbReference type="NCBI Taxonomy" id="1260050"/>
    <lineage>
        <taxon>Eukaryota</taxon>
        <taxon>Fungi</taxon>
        <taxon>Dikarya</taxon>
        <taxon>Ascomycota</taxon>
        <taxon>Pezizomycotina</taxon>
        <taxon>Sordariomycetes</taxon>
        <taxon>Sordariomycetidae</taxon>
        <taxon>Ophiostomatales</taxon>
        <taxon>Ophiostomataceae</taxon>
        <taxon>Sporothrix</taxon>
    </lineage>
</organism>
<evidence type="ECO:0000256" key="6">
    <source>
        <dbReference type="ARBA" id="ARBA00023027"/>
    </source>
</evidence>
<evidence type="ECO:0000313" key="10">
    <source>
        <dbReference type="EMBL" id="CAK7209240.1"/>
    </source>
</evidence>
<keyword evidence="4 7" id="KW-0479">Metal-binding</keyword>
<evidence type="ECO:0000256" key="1">
    <source>
        <dbReference type="ARBA" id="ARBA00001947"/>
    </source>
</evidence>
<dbReference type="InterPro" id="IPR026590">
    <property type="entry name" value="Ssirtuin_cat_dom"/>
</dbReference>
<evidence type="ECO:0000256" key="3">
    <source>
        <dbReference type="ARBA" id="ARBA00022679"/>
    </source>
</evidence>
<comment type="caution">
    <text evidence="10">The sequence shown here is derived from an EMBL/GenBank/DDBJ whole genome shotgun (WGS) entry which is preliminary data.</text>
</comment>
<dbReference type="Gene3D" id="3.40.50.1220">
    <property type="entry name" value="TPP-binding domain"/>
    <property type="match status" value="1"/>
</dbReference>
<protein>
    <submittedName>
        <fullName evidence="10">Sir2 histone deacetylase Hst2</fullName>
    </submittedName>
</protein>
<evidence type="ECO:0000256" key="7">
    <source>
        <dbReference type="PROSITE-ProRule" id="PRU00236"/>
    </source>
</evidence>
<keyword evidence="3" id="KW-0808">Transferase</keyword>
<feature type="compositionally biased region" description="Basic and acidic residues" evidence="8">
    <location>
        <begin position="392"/>
        <end position="408"/>
    </location>
</feature>
<dbReference type="InterPro" id="IPR003000">
    <property type="entry name" value="Sirtuin"/>
</dbReference>
<feature type="binding site" evidence="7">
    <location>
        <position position="180"/>
    </location>
    <ligand>
        <name>Zn(2+)</name>
        <dbReference type="ChEBI" id="CHEBI:29105"/>
    </ligand>
</feature>
<evidence type="ECO:0000256" key="2">
    <source>
        <dbReference type="ARBA" id="ARBA00006924"/>
    </source>
</evidence>
<accession>A0ABP0APS1</accession>
<comment type="similarity">
    <text evidence="2">Belongs to the sirtuin family. Class I subfamily.</text>
</comment>
<evidence type="ECO:0000256" key="5">
    <source>
        <dbReference type="ARBA" id="ARBA00022833"/>
    </source>
</evidence>